<evidence type="ECO:0000256" key="9">
    <source>
        <dbReference type="SAM" id="Phobius"/>
    </source>
</evidence>
<accession>A0A1G6DBN3</accession>
<evidence type="ECO:0000256" key="7">
    <source>
        <dbReference type="ARBA" id="ARBA00023136"/>
    </source>
</evidence>
<dbReference type="InterPro" id="IPR007272">
    <property type="entry name" value="Sulf_transp_TsuA/YedE"/>
</dbReference>
<evidence type="ECO:0000313" key="10">
    <source>
        <dbReference type="EMBL" id="SDB42593.1"/>
    </source>
</evidence>
<evidence type="ECO:0000256" key="6">
    <source>
        <dbReference type="ARBA" id="ARBA00022989"/>
    </source>
</evidence>
<evidence type="ECO:0000256" key="5">
    <source>
        <dbReference type="ARBA" id="ARBA00022692"/>
    </source>
</evidence>
<feature type="transmembrane region" description="Helical" evidence="9">
    <location>
        <begin position="68"/>
        <end position="90"/>
    </location>
</feature>
<evidence type="ECO:0000256" key="1">
    <source>
        <dbReference type="ARBA" id="ARBA00004429"/>
    </source>
</evidence>
<reference evidence="10 11" key="1">
    <citation type="submission" date="2016-10" db="EMBL/GenBank/DDBJ databases">
        <authorList>
            <person name="de Groot N.N."/>
        </authorList>
    </citation>
    <scope>NUCLEOTIDE SEQUENCE [LARGE SCALE GENOMIC DNA]</scope>
    <source>
        <strain evidence="10 11">ASO4-2</strain>
    </source>
</reference>
<keyword evidence="7 9" id="KW-0472">Membrane</keyword>
<keyword evidence="5 9" id="KW-0812">Transmembrane</keyword>
<dbReference type="EMBL" id="FMXO01000011">
    <property type="protein sequence ID" value="SDB42593.1"/>
    <property type="molecule type" value="Genomic_DNA"/>
</dbReference>
<name>A0A1G6DBN3_9BACT</name>
<keyword evidence="11" id="KW-1185">Reference proteome</keyword>
<comment type="similarity">
    <text evidence="8">Belongs to the TsuA/YedE (TC 9.B.102) family.</text>
</comment>
<evidence type="ECO:0000256" key="8">
    <source>
        <dbReference type="ARBA" id="ARBA00035655"/>
    </source>
</evidence>
<evidence type="ECO:0000313" key="11">
    <source>
        <dbReference type="Proteomes" id="UP000198771"/>
    </source>
</evidence>
<dbReference type="STRING" id="617002.SAMN05660653_02036"/>
<dbReference type="PANTHER" id="PTHR30574">
    <property type="entry name" value="INNER MEMBRANE PROTEIN YEDE"/>
    <property type="match status" value="1"/>
</dbReference>
<dbReference type="Pfam" id="PF04143">
    <property type="entry name" value="Sulf_transp"/>
    <property type="match status" value="1"/>
</dbReference>
<sequence>MKNDGGWSPYVAGGLSGLLGVMSVWLTGQFFGASTSFVRTAGMIEQWFGPERVAQLEYFTRVVPHIDWQWMFVVGIVLGSLISAATSGSFRWQSVPDMWHRRFGHTPVKRAVLAFSGGVVAMFGARLADG</sequence>
<dbReference type="Proteomes" id="UP000198771">
    <property type="component" value="Unassembled WGS sequence"/>
</dbReference>
<dbReference type="GO" id="GO:0005886">
    <property type="term" value="C:plasma membrane"/>
    <property type="evidence" value="ECO:0007669"/>
    <property type="project" value="UniProtKB-SubCell"/>
</dbReference>
<dbReference type="AlphaFoldDB" id="A0A1G6DBN3"/>
<organism evidence="10 11">
    <name type="scientific">Desulfonatronum thiosulfatophilum</name>
    <dbReference type="NCBI Taxonomy" id="617002"/>
    <lineage>
        <taxon>Bacteria</taxon>
        <taxon>Pseudomonadati</taxon>
        <taxon>Thermodesulfobacteriota</taxon>
        <taxon>Desulfovibrionia</taxon>
        <taxon>Desulfovibrionales</taxon>
        <taxon>Desulfonatronaceae</taxon>
        <taxon>Desulfonatronum</taxon>
    </lineage>
</organism>
<feature type="transmembrane region" description="Helical" evidence="9">
    <location>
        <begin position="111"/>
        <end position="128"/>
    </location>
</feature>
<proteinExistence type="inferred from homology"/>
<comment type="subcellular location">
    <subcellularLocation>
        <location evidence="1">Cell inner membrane</location>
        <topology evidence="1">Multi-pass membrane protein</topology>
    </subcellularLocation>
</comment>
<dbReference type="PANTHER" id="PTHR30574:SF1">
    <property type="entry name" value="SULPHUR TRANSPORT DOMAIN-CONTAINING PROTEIN"/>
    <property type="match status" value="1"/>
</dbReference>
<evidence type="ECO:0000256" key="4">
    <source>
        <dbReference type="ARBA" id="ARBA00022519"/>
    </source>
</evidence>
<keyword evidence="3" id="KW-1003">Cell membrane</keyword>
<evidence type="ECO:0000256" key="2">
    <source>
        <dbReference type="ARBA" id="ARBA00022448"/>
    </source>
</evidence>
<keyword evidence="2" id="KW-0813">Transport</keyword>
<evidence type="ECO:0000256" key="3">
    <source>
        <dbReference type="ARBA" id="ARBA00022475"/>
    </source>
</evidence>
<gene>
    <name evidence="10" type="ORF">SAMN05660653_02036</name>
</gene>
<keyword evidence="4" id="KW-0997">Cell inner membrane</keyword>
<keyword evidence="6 9" id="KW-1133">Transmembrane helix</keyword>
<feature type="transmembrane region" description="Helical" evidence="9">
    <location>
        <begin position="7"/>
        <end position="26"/>
    </location>
</feature>
<protein>
    <submittedName>
        <fullName evidence="10">Uncharacterized protein</fullName>
    </submittedName>
</protein>